<accession>A0ABP9DP30</accession>
<evidence type="ECO:0000313" key="8">
    <source>
        <dbReference type="Proteomes" id="UP001500298"/>
    </source>
</evidence>
<keyword evidence="4" id="KW-0408">Iron</keyword>
<evidence type="ECO:0000259" key="6">
    <source>
        <dbReference type="PROSITE" id="PS51379"/>
    </source>
</evidence>
<organism evidence="7 8">
    <name type="scientific">Algivirga pacifica</name>
    <dbReference type="NCBI Taxonomy" id="1162670"/>
    <lineage>
        <taxon>Bacteria</taxon>
        <taxon>Pseudomonadati</taxon>
        <taxon>Bacteroidota</taxon>
        <taxon>Cytophagia</taxon>
        <taxon>Cytophagales</taxon>
        <taxon>Flammeovirgaceae</taxon>
        <taxon>Algivirga</taxon>
    </lineage>
</organism>
<evidence type="ECO:0000256" key="5">
    <source>
        <dbReference type="ARBA" id="ARBA00023014"/>
    </source>
</evidence>
<sequence>MSKGSIHTYFSNIKEAVSTSLGGAALTWQHFIKAMTKESRKPVHTSHEDYFKKYDEGIFTLQYPKEKFPVPDNGRYKLDIVMDDCIVCDKCAKICPVDCIDIEAIKSTEVIGHTSDGTAKRLYPAVFDIDMAKCLYCGLCTAVCPTECLTMTKEYDYSTFNLNELKFEFSEMSEEEVEEKKKAYEEAQANKMKKHLASNS</sequence>
<keyword evidence="3" id="KW-0677">Repeat</keyword>
<name>A0ABP9DP30_9BACT</name>
<feature type="domain" description="4Fe-4S ferredoxin-type" evidence="6">
    <location>
        <begin position="76"/>
        <end position="105"/>
    </location>
</feature>
<keyword evidence="2" id="KW-0479">Metal-binding</keyword>
<dbReference type="InterPro" id="IPR017896">
    <property type="entry name" value="4Fe4S_Fe-S-bd"/>
</dbReference>
<protein>
    <submittedName>
        <fullName evidence="7">4Fe-4S binding protein</fullName>
    </submittedName>
</protein>
<gene>
    <name evidence="7" type="ORF">GCM10023331_41010</name>
</gene>
<keyword evidence="8" id="KW-1185">Reference proteome</keyword>
<dbReference type="PROSITE" id="PS51379">
    <property type="entry name" value="4FE4S_FER_2"/>
    <property type="match status" value="2"/>
</dbReference>
<dbReference type="PROSITE" id="PS00198">
    <property type="entry name" value="4FE4S_FER_1"/>
    <property type="match status" value="1"/>
</dbReference>
<dbReference type="Proteomes" id="UP001500298">
    <property type="component" value="Unassembled WGS sequence"/>
</dbReference>
<evidence type="ECO:0000256" key="1">
    <source>
        <dbReference type="ARBA" id="ARBA00022485"/>
    </source>
</evidence>
<keyword evidence="1" id="KW-0004">4Fe-4S</keyword>
<dbReference type="EMBL" id="BAABJX010000071">
    <property type="protein sequence ID" value="GAA4852311.1"/>
    <property type="molecule type" value="Genomic_DNA"/>
</dbReference>
<keyword evidence="5" id="KW-0411">Iron-sulfur</keyword>
<evidence type="ECO:0000313" key="7">
    <source>
        <dbReference type="EMBL" id="GAA4852311.1"/>
    </source>
</evidence>
<dbReference type="SUPFAM" id="SSF54862">
    <property type="entry name" value="4Fe-4S ferredoxins"/>
    <property type="match status" value="1"/>
</dbReference>
<dbReference type="Pfam" id="PF12838">
    <property type="entry name" value="Fer4_7"/>
    <property type="match status" value="1"/>
</dbReference>
<evidence type="ECO:0000256" key="4">
    <source>
        <dbReference type="ARBA" id="ARBA00023004"/>
    </source>
</evidence>
<dbReference type="RefSeq" id="WP_345375298.1">
    <property type="nucleotide sequence ID" value="NZ_BAABJX010000071.1"/>
</dbReference>
<comment type="caution">
    <text evidence="7">The sequence shown here is derived from an EMBL/GenBank/DDBJ whole genome shotgun (WGS) entry which is preliminary data.</text>
</comment>
<reference evidence="8" key="1">
    <citation type="journal article" date="2019" name="Int. J. Syst. Evol. Microbiol.">
        <title>The Global Catalogue of Microorganisms (GCM) 10K type strain sequencing project: providing services to taxonomists for standard genome sequencing and annotation.</title>
        <authorList>
            <consortium name="The Broad Institute Genomics Platform"/>
            <consortium name="The Broad Institute Genome Sequencing Center for Infectious Disease"/>
            <person name="Wu L."/>
            <person name="Ma J."/>
        </authorList>
    </citation>
    <scope>NUCLEOTIDE SEQUENCE [LARGE SCALE GENOMIC DNA]</scope>
    <source>
        <strain evidence="8">JCM 18326</strain>
    </source>
</reference>
<dbReference type="PANTHER" id="PTHR10849">
    <property type="entry name" value="NADH DEHYDROGENASE UBIQUINONE IRON-SULFUR PROTEIN 8, MITOCHONDRIAL"/>
    <property type="match status" value="1"/>
</dbReference>
<feature type="domain" description="4Fe-4S ferredoxin-type" evidence="6">
    <location>
        <begin position="125"/>
        <end position="154"/>
    </location>
</feature>
<evidence type="ECO:0000256" key="2">
    <source>
        <dbReference type="ARBA" id="ARBA00022723"/>
    </source>
</evidence>
<dbReference type="InterPro" id="IPR017900">
    <property type="entry name" value="4Fe4S_Fe_S_CS"/>
</dbReference>
<proteinExistence type="predicted"/>
<dbReference type="InterPro" id="IPR010226">
    <property type="entry name" value="NADH_quinone_OxRdtase_chainI"/>
</dbReference>
<evidence type="ECO:0000256" key="3">
    <source>
        <dbReference type="ARBA" id="ARBA00022737"/>
    </source>
</evidence>
<dbReference type="Gene3D" id="3.30.70.3270">
    <property type="match status" value="1"/>
</dbReference>